<dbReference type="InterPro" id="IPR036188">
    <property type="entry name" value="FAD/NAD-bd_sf"/>
</dbReference>
<dbReference type="Pfam" id="PF13459">
    <property type="entry name" value="Fer4_15"/>
    <property type="match status" value="1"/>
</dbReference>
<name>A0A5J4PUN1_9ZZZZ</name>
<dbReference type="EC" id="1.-.-.-" evidence="1"/>
<dbReference type="InterPro" id="IPR009051">
    <property type="entry name" value="Helical_ferredxn"/>
</dbReference>
<gene>
    <name evidence="1" type="ORF">EZS27_036605</name>
</gene>
<dbReference type="SUPFAM" id="SSF54862">
    <property type="entry name" value="4Fe-4S ferredoxins"/>
    <property type="match status" value="1"/>
</dbReference>
<sequence length="340" mass="38128">MMNRLYDQGKWEDALALLRDTLVIPATLCYICNAPCEKICRKGDVNRSVSIREIKKELVLKTEPGTISKPESNGKRIAVLGSNPAGLAAAYHLRKRGYDVDLFERDLSVLVPYIQAEQLPANLLELELAVIKKMGIKIIHLAEYPALNEYDGVIAVVHNNPNPQWLVPQTKTKQPARLVLEGRKLAAQMDAVLSGEQSDKGQDSMTFNSTYTRFSSSEKKALDEQAIVQSNPSSCLYCDCDKKTTCKLRLYASQYGIKSTRYAKNSTFEALKRQQINNTIRFEQAKCIRCGLCVYNSDNGFTFKNRGFVMEVVLPEENKNNIKEALTALCPTGAIYKNVE</sequence>
<organism evidence="1">
    <name type="scientific">termite gut metagenome</name>
    <dbReference type="NCBI Taxonomy" id="433724"/>
    <lineage>
        <taxon>unclassified sequences</taxon>
        <taxon>metagenomes</taxon>
        <taxon>organismal metagenomes</taxon>
    </lineage>
</organism>
<dbReference type="GO" id="GO:0051536">
    <property type="term" value="F:iron-sulfur cluster binding"/>
    <property type="evidence" value="ECO:0007669"/>
    <property type="project" value="InterPro"/>
</dbReference>
<evidence type="ECO:0000313" key="1">
    <source>
        <dbReference type="EMBL" id="KAA6312471.1"/>
    </source>
</evidence>
<dbReference type="Gene3D" id="3.50.50.60">
    <property type="entry name" value="FAD/NAD(P)-binding domain"/>
    <property type="match status" value="1"/>
</dbReference>
<reference evidence="1" key="1">
    <citation type="submission" date="2019-03" db="EMBL/GenBank/DDBJ databases">
        <title>Single cell metagenomics reveals metabolic interactions within the superorganism composed of flagellate Streblomastix strix and complex community of Bacteroidetes bacteria on its surface.</title>
        <authorList>
            <person name="Treitli S.C."/>
            <person name="Kolisko M."/>
            <person name="Husnik F."/>
            <person name="Keeling P."/>
            <person name="Hampl V."/>
        </authorList>
    </citation>
    <scope>NUCLEOTIDE SEQUENCE</scope>
    <source>
        <strain evidence="1">STM</strain>
    </source>
</reference>
<dbReference type="InterPro" id="IPR051394">
    <property type="entry name" value="Glutamate_Synthase"/>
</dbReference>
<accession>A0A5J4PUN1</accession>
<dbReference type="GO" id="GO:0016491">
    <property type="term" value="F:oxidoreductase activity"/>
    <property type="evidence" value="ECO:0007669"/>
    <property type="project" value="UniProtKB-KW"/>
</dbReference>
<proteinExistence type="predicted"/>
<dbReference type="PANTHER" id="PTHR43100">
    <property type="entry name" value="GLUTAMATE SYNTHASE [NADPH] SMALL CHAIN"/>
    <property type="match status" value="1"/>
</dbReference>
<dbReference type="AlphaFoldDB" id="A0A5J4PUN1"/>
<dbReference type="SUPFAM" id="SSF51905">
    <property type="entry name" value="FAD/NAD(P)-binding domain"/>
    <property type="match status" value="1"/>
</dbReference>
<comment type="caution">
    <text evidence="1">The sequence shown here is derived from an EMBL/GenBank/DDBJ whole genome shotgun (WGS) entry which is preliminary data.</text>
</comment>
<dbReference type="Gene3D" id="3.30.70.20">
    <property type="match status" value="1"/>
</dbReference>
<dbReference type="Gene3D" id="1.10.1060.10">
    <property type="entry name" value="Alpha-helical ferredoxin"/>
    <property type="match status" value="1"/>
</dbReference>
<keyword evidence="1" id="KW-0560">Oxidoreductase</keyword>
<dbReference type="EMBL" id="SNRY01006495">
    <property type="protein sequence ID" value="KAA6312471.1"/>
    <property type="molecule type" value="Genomic_DNA"/>
</dbReference>
<dbReference type="Pfam" id="PF13450">
    <property type="entry name" value="NAD_binding_8"/>
    <property type="match status" value="1"/>
</dbReference>
<protein>
    <submittedName>
        <fullName evidence="1">NADPH-Fe(3+) oxidoreductase subunit beta</fullName>
        <ecNumber evidence="1">1.-.-.-</ecNumber>
    </submittedName>
</protein>